<keyword evidence="1" id="KW-0409">Iron storage</keyword>
<evidence type="ECO:0000259" key="4">
    <source>
        <dbReference type="PROSITE" id="PS50905"/>
    </source>
</evidence>
<dbReference type="GO" id="GO:0005829">
    <property type="term" value="C:cytosol"/>
    <property type="evidence" value="ECO:0007669"/>
    <property type="project" value="TreeGrafter"/>
</dbReference>
<dbReference type="InterPro" id="IPR009078">
    <property type="entry name" value="Ferritin-like_SF"/>
</dbReference>
<evidence type="ECO:0000256" key="3">
    <source>
        <dbReference type="SAM" id="Coils"/>
    </source>
</evidence>
<evidence type="ECO:0000313" key="5">
    <source>
        <dbReference type="EMBL" id="SFM46101.1"/>
    </source>
</evidence>
<gene>
    <name evidence="5" type="ORF">SAMN04488054_1573</name>
</gene>
<dbReference type="InterPro" id="IPR008331">
    <property type="entry name" value="Ferritin_DPS_dom"/>
</dbReference>
<keyword evidence="6" id="KW-1185">Reference proteome</keyword>
<dbReference type="GO" id="GO:0004322">
    <property type="term" value="F:ferroxidase activity"/>
    <property type="evidence" value="ECO:0007669"/>
    <property type="project" value="TreeGrafter"/>
</dbReference>
<dbReference type="OrthoDB" id="9792238at2"/>
<keyword evidence="3" id="KW-0175">Coiled coil</keyword>
<evidence type="ECO:0000256" key="2">
    <source>
        <dbReference type="ARBA" id="ARBA00023004"/>
    </source>
</evidence>
<organism evidence="5 6">
    <name type="scientific">Salibacterium qingdaonense</name>
    <dbReference type="NCBI Taxonomy" id="266892"/>
    <lineage>
        <taxon>Bacteria</taxon>
        <taxon>Bacillati</taxon>
        <taxon>Bacillota</taxon>
        <taxon>Bacilli</taxon>
        <taxon>Bacillales</taxon>
        <taxon>Bacillaceae</taxon>
    </lineage>
</organism>
<sequence>MVQVRQFDPKVQKLIDGLNVDLANEYASAIMYTNYAAVVSGIHTPMLRSFFEAEIGDEQGHAQYLAAKIRTLGGTPVTEPAAVQQTFNVQEMLEAARDAEAAAIDRYMERRQQAEELGMIELQNQLDDLIDDETGHKEQIERMLEDFRSS</sequence>
<evidence type="ECO:0000313" key="6">
    <source>
        <dbReference type="Proteomes" id="UP000199668"/>
    </source>
</evidence>
<dbReference type="RefSeq" id="WP_090929097.1">
    <property type="nucleotide sequence ID" value="NZ_FOTY01000057.1"/>
</dbReference>
<keyword evidence="2" id="KW-0408">Iron</keyword>
<dbReference type="Pfam" id="PF00210">
    <property type="entry name" value="Ferritin"/>
    <property type="match status" value="1"/>
</dbReference>
<name>A0A1I4R1I4_9BACI</name>
<proteinExistence type="predicted"/>
<dbReference type="CDD" id="cd00657">
    <property type="entry name" value="Ferritin_like"/>
    <property type="match status" value="1"/>
</dbReference>
<dbReference type="SUPFAM" id="SSF47240">
    <property type="entry name" value="Ferritin-like"/>
    <property type="match status" value="1"/>
</dbReference>
<reference evidence="5 6" key="1">
    <citation type="submission" date="2016-10" db="EMBL/GenBank/DDBJ databases">
        <authorList>
            <person name="de Groot N.N."/>
        </authorList>
    </citation>
    <scope>NUCLEOTIDE SEQUENCE [LARGE SCALE GENOMIC DNA]</scope>
    <source>
        <strain evidence="5 6">CGMCC 1.6134</strain>
    </source>
</reference>
<accession>A0A1I4R1I4</accession>
<dbReference type="PANTHER" id="PTHR30295:SF0">
    <property type="entry name" value="BACTERIOFERRITIN"/>
    <property type="match status" value="1"/>
</dbReference>
<dbReference type="GO" id="GO:0020037">
    <property type="term" value="F:heme binding"/>
    <property type="evidence" value="ECO:0007669"/>
    <property type="project" value="TreeGrafter"/>
</dbReference>
<feature type="coiled-coil region" evidence="3">
    <location>
        <begin position="97"/>
        <end position="139"/>
    </location>
</feature>
<dbReference type="Proteomes" id="UP000199668">
    <property type="component" value="Unassembled WGS sequence"/>
</dbReference>
<feature type="domain" description="Ferritin-like diiron" evidence="4">
    <location>
        <begin position="8"/>
        <end position="150"/>
    </location>
</feature>
<dbReference type="STRING" id="266892.SAMN04488054_1573"/>
<evidence type="ECO:0000256" key="1">
    <source>
        <dbReference type="ARBA" id="ARBA00022434"/>
    </source>
</evidence>
<dbReference type="GO" id="GO:0006879">
    <property type="term" value="P:intracellular iron ion homeostasis"/>
    <property type="evidence" value="ECO:0007669"/>
    <property type="project" value="UniProtKB-KW"/>
</dbReference>
<dbReference type="AlphaFoldDB" id="A0A1I4R1I4"/>
<dbReference type="Gene3D" id="1.20.1260.10">
    <property type="match status" value="1"/>
</dbReference>
<dbReference type="GO" id="GO:0008199">
    <property type="term" value="F:ferric iron binding"/>
    <property type="evidence" value="ECO:0007669"/>
    <property type="project" value="InterPro"/>
</dbReference>
<dbReference type="InterPro" id="IPR009040">
    <property type="entry name" value="Ferritin-like_diiron"/>
</dbReference>
<protein>
    <submittedName>
        <fullName evidence="5">Bacterioferritin</fullName>
    </submittedName>
</protein>
<dbReference type="InterPro" id="IPR012347">
    <property type="entry name" value="Ferritin-like"/>
</dbReference>
<dbReference type="PANTHER" id="PTHR30295">
    <property type="entry name" value="BACTERIOFERRITIN"/>
    <property type="match status" value="1"/>
</dbReference>
<dbReference type="PROSITE" id="PS50905">
    <property type="entry name" value="FERRITIN_LIKE"/>
    <property type="match status" value="1"/>
</dbReference>
<dbReference type="EMBL" id="FOTY01000057">
    <property type="protein sequence ID" value="SFM46101.1"/>
    <property type="molecule type" value="Genomic_DNA"/>
</dbReference>